<name>A0A840NAB9_9PSEU</name>
<comment type="caution">
    <text evidence="3">The sequence shown here is derived from an EMBL/GenBank/DDBJ whole genome shotgun (WGS) entry which is preliminary data.</text>
</comment>
<dbReference type="RefSeq" id="WP_184476493.1">
    <property type="nucleotide sequence ID" value="NZ_JACHIV010000001.1"/>
</dbReference>
<evidence type="ECO:0000313" key="4">
    <source>
        <dbReference type="Proteomes" id="UP000580474"/>
    </source>
</evidence>
<keyword evidence="4" id="KW-1185">Reference proteome</keyword>
<accession>A0A840NAB9</accession>
<dbReference type="AlphaFoldDB" id="A0A840NAB9"/>
<dbReference type="Pfam" id="PF09664">
    <property type="entry name" value="DUF2399"/>
    <property type="match status" value="1"/>
</dbReference>
<dbReference type="InterPro" id="IPR013495">
    <property type="entry name" value="CHP02679"/>
</dbReference>
<dbReference type="EMBL" id="JACHIV010000001">
    <property type="protein sequence ID" value="MBB5067158.1"/>
    <property type="molecule type" value="Genomic_DNA"/>
</dbReference>
<protein>
    <submittedName>
        <fullName evidence="3">Uncharacterized protein (TIGR02679 family)</fullName>
    </submittedName>
</protein>
<feature type="domain" description="DUF2399" evidence="1">
    <location>
        <begin position="251"/>
        <end position="399"/>
    </location>
</feature>
<reference evidence="3 4" key="1">
    <citation type="submission" date="2020-08" db="EMBL/GenBank/DDBJ databases">
        <title>Sequencing the genomes of 1000 actinobacteria strains.</title>
        <authorList>
            <person name="Klenk H.-P."/>
        </authorList>
    </citation>
    <scope>NUCLEOTIDE SEQUENCE [LARGE SCALE GENOMIC DNA]</scope>
    <source>
        <strain evidence="3 4">DSM 45582</strain>
    </source>
</reference>
<dbReference type="InterPro" id="IPR024465">
    <property type="entry name" value="DUF2399"/>
</dbReference>
<organism evidence="3 4">
    <name type="scientific">Saccharopolyspora gloriosae</name>
    <dbReference type="NCBI Taxonomy" id="455344"/>
    <lineage>
        <taxon>Bacteria</taxon>
        <taxon>Bacillati</taxon>
        <taxon>Actinomycetota</taxon>
        <taxon>Actinomycetes</taxon>
        <taxon>Pseudonocardiales</taxon>
        <taxon>Pseudonocardiaceae</taxon>
        <taxon>Saccharopolyspora</taxon>
    </lineage>
</organism>
<proteinExistence type="predicted"/>
<evidence type="ECO:0000313" key="3">
    <source>
        <dbReference type="EMBL" id="MBB5067158.1"/>
    </source>
</evidence>
<sequence>MLPDGLRRAEFAPLWEAVHDRLSSGRPVNRVRVGPLDRAQREALASLLGLDRLPPDHVAVSLPRLDVALGQICGMDARGIVEELIGPLENRARQRQRLQQQRAALWEWLAEHPVVAAQPALRDWAEQVRRGGVFGGSPAATGELLDAALHVLSRLPAAGTPLPAFAGDVLGDPRALDPGRRVSGLVLRALAEVYGVALPASAEQRRDLWRRAGIGEHALSTVVLTAGVQPVGGRLCGEIMRSCTDSGHAAVLTLAQLRDAGRIVLGVPEVWVVENPNVLSLALRRYGRTCPPMVCTSGWPNSAGILLLRLLSAAGATLRYHGDFDGEGVRIAAYVLAKAGAVPWRMSAHDYLAALDRYPSGPGVGRVTEAPWDAALGAALRENRIAVPQERLADELLDEAAWRC</sequence>
<evidence type="ECO:0000259" key="1">
    <source>
        <dbReference type="Pfam" id="PF09664"/>
    </source>
</evidence>
<feature type="domain" description="Conserved hypothetical protein CHP02679 N terminus" evidence="2">
    <location>
        <begin position="30"/>
        <end position="229"/>
    </location>
</feature>
<gene>
    <name evidence="3" type="ORF">BJ969_000246</name>
</gene>
<dbReference type="NCBIfam" id="TIGR02679">
    <property type="entry name" value="TIGR02679 family protein"/>
    <property type="match status" value="1"/>
</dbReference>
<dbReference type="Proteomes" id="UP000580474">
    <property type="component" value="Unassembled WGS sequence"/>
</dbReference>
<dbReference type="Pfam" id="PF11796">
    <property type="entry name" value="DUF3323"/>
    <property type="match status" value="1"/>
</dbReference>
<dbReference type="InterPro" id="IPR024466">
    <property type="entry name" value="CHP02679_N"/>
</dbReference>
<evidence type="ECO:0000259" key="2">
    <source>
        <dbReference type="Pfam" id="PF11796"/>
    </source>
</evidence>